<keyword evidence="1" id="KW-1133">Transmembrane helix</keyword>
<evidence type="ECO:0000313" key="2">
    <source>
        <dbReference type="EMBL" id="MDN4074513.1"/>
    </source>
</evidence>
<keyword evidence="1" id="KW-0812">Transmembrane</keyword>
<dbReference type="RefSeq" id="WP_290400639.1">
    <property type="nucleotide sequence ID" value="NZ_JAUHLN010000003.1"/>
</dbReference>
<dbReference type="EMBL" id="JAUHLN010000003">
    <property type="protein sequence ID" value="MDN4074513.1"/>
    <property type="molecule type" value="Genomic_DNA"/>
</dbReference>
<keyword evidence="3" id="KW-1185">Reference proteome</keyword>
<evidence type="ECO:0000313" key="3">
    <source>
        <dbReference type="Proteomes" id="UP001168694"/>
    </source>
</evidence>
<organism evidence="2 3">
    <name type="scientific">Fictibacillus terranigra</name>
    <dbReference type="NCBI Taxonomy" id="3058424"/>
    <lineage>
        <taxon>Bacteria</taxon>
        <taxon>Bacillati</taxon>
        <taxon>Bacillota</taxon>
        <taxon>Bacilli</taxon>
        <taxon>Bacillales</taxon>
        <taxon>Fictibacillaceae</taxon>
        <taxon>Fictibacillus</taxon>
    </lineage>
</organism>
<comment type="caution">
    <text evidence="2">The sequence shown here is derived from an EMBL/GenBank/DDBJ whole genome shotgun (WGS) entry which is preliminary data.</text>
</comment>
<keyword evidence="1" id="KW-0472">Membrane</keyword>
<gene>
    <name evidence="2" type="ORF">QYF49_16150</name>
</gene>
<sequence>MIDVEFPENKLELLPAVFIFIVFVILAWMTVKILKHFHEKELKKAEMAEARMKELELQKKQQ</sequence>
<evidence type="ECO:0008006" key="4">
    <source>
        <dbReference type="Google" id="ProtNLM"/>
    </source>
</evidence>
<proteinExistence type="predicted"/>
<name>A0ABT8E9C5_9BACL</name>
<evidence type="ECO:0000256" key="1">
    <source>
        <dbReference type="SAM" id="Phobius"/>
    </source>
</evidence>
<accession>A0ABT8E9C5</accession>
<reference evidence="2" key="1">
    <citation type="submission" date="2023-06" db="EMBL/GenBank/DDBJ databases">
        <title>Draft Genome Sequences of Representative Paenibacillus Polymyxa, Bacillus cereus, Fictibacillus sp., and Brevibacillus agri Strains Isolated from Amazonian Dark Earth.</title>
        <authorList>
            <person name="Pellegrinetti T.A."/>
            <person name="Cunha I.C.M."/>
            <person name="Chaves M.G."/>
            <person name="Freitas A.S."/>
            <person name="Silva A.V.R."/>
            <person name="Tsai S.M."/>
            <person name="Mendes L.W."/>
        </authorList>
    </citation>
    <scope>NUCLEOTIDE SEQUENCE</scope>
    <source>
        <strain evidence="2">CENA-BCM004</strain>
    </source>
</reference>
<dbReference type="Proteomes" id="UP001168694">
    <property type="component" value="Unassembled WGS sequence"/>
</dbReference>
<feature type="transmembrane region" description="Helical" evidence="1">
    <location>
        <begin position="13"/>
        <end position="34"/>
    </location>
</feature>
<protein>
    <recommendedName>
        <fullName evidence="4">Small hydrophobic protein</fullName>
    </recommendedName>
</protein>